<evidence type="ECO:0000256" key="5">
    <source>
        <dbReference type="PROSITE-ProRule" id="PRU00325"/>
    </source>
</evidence>
<proteinExistence type="inferred from homology"/>
<dbReference type="Pfam" id="PF03101">
    <property type="entry name" value="FAR1"/>
    <property type="match status" value="1"/>
</dbReference>
<comment type="function">
    <text evidence="6">Putative transcription activator involved in regulating light control of development.</text>
</comment>
<dbReference type="PANTHER" id="PTHR31669:SF236">
    <property type="entry name" value="PROTEIN FAR1-RELATED SEQUENCE"/>
    <property type="match status" value="1"/>
</dbReference>
<evidence type="ECO:0000313" key="9">
    <source>
        <dbReference type="Proteomes" id="UP000239757"/>
    </source>
</evidence>
<keyword evidence="6" id="KW-0539">Nucleus</keyword>
<keyword evidence="4 6" id="KW-0862">Zinc</keyword>
<dbReference type="Pfam" id="PF04434">
    <property type="entry name" value="SWIM"/>
    <property type="match status" value="1"/>
</dbReference>
<accession>A0A2P5WAU9</accession>
<dbReference type="InterPro" id="IPR006564">
    <property type="entry name" value="Znf_PMZ"/>
</dbReference>
<dbReference type="GO" id="GO:0006355">
    <property type="term" value="P:regulation of DNA-templated transcription"/>
    <property type="evidence" value="ECO:0007669"/>
    <property type="project" value="UniProtKB-UniRule"/>
</dbReference>
<evidence type="ECO:0000256" key="1">
    <source>
        <dbReference type="ARBA" id="ARBA00005889"/>
    </source>
</evidence>
<dbReference type="PROSITE" id="PS50966">
    <property type="entry name" value="ZF_SWIM"/>
    <property type="match status" value="1"/>
</dbReference>
<organism evidence="8 9">
    <name type="scientific">Gossypium barbadense</name>
    <name type="common">Sea Island cotton</name>
    <name type="synonym">Hibiscus barbadensis</name>
    <dbReference type="NCBI Taxonomy" id="3634"/>
    <lineage>
        <taxon>Eukaryota</taxon>
        <taxon>Viridiplantae</taxon>
        <taxon>Streptophyta</taxon>
        <taxon>Embryophyta</taxon>
        <taxon>Tracheophyta</taxon>
        <taxon>Spermatophyta</taxon>
        <taxon>Magnoliopsida</taxon>
        <taxon>eudicotyledons</taxon>
        <taxon>Gunneridae</taxon>
        <taxon>Pentapetalae</taxon>
        <taxon>rosids</taxon>
        <taxon>malvids</taxon>
        <taxon>Malvales</taxon>
        <taxon>Malvaceae</taxon>
        <taxon>Malvoideae</taxon>
        <taxon>Gossypium</taxon>
    </lineage>
</organism>
<evidence type="ECO:0000313" key="8">
    <source>
        <dbReference type="EMBL" id="PPR88188.1"/>
    </source>
</evidence>
<evidence type="ECO:0000256" key="3">
    <source>
        <dbReference type="ARBA" id="ARBA00022771"/>
    </source>
</evidence>
<dbReference type="AlphaFoldDB" id="A0A2P5WAU9"/>
<protein>
    <recommendedName>
        <fullName evidence="6">Protein FAR1-RELATED SEQUENCE</fullName>
    </recommendedName>
</protein>
<dbReference type="GO" id="GO:0008270">
    <property type="term" value="F:zinc ion binding"/>
    <property type="evidence" value="ECO:0007669"/>
    <property type="project" value="UniProtKB-UniRule"/>
</dbReference>
<dbReference type="PANTHER" id="PTHR31669">
    <property type="entry name" value="PROTEIN FAR1-RELATED SEQUENCE 10-RELATED"/>
    <property type="match status" value="1"/>
</dbReference>
<sequence length="603" mass="70349">MEMCFCYLLKLHGIEGDCGMAECISQSGVIQGENPLPPVVGMEFDSYEDVYYFYNCYAKEQGFGVRVSNTWYRKTKERYRGKLSCSSAGFKKKSEANRPRPETRTGCPAMIKFRLMENKRWRIIEVELDHNHLISAVSGKFYKSHKQLGIGTKRALHLDSAEEVQKVRLFRTVVIDVEGNGSVEVSSGEFRSSHNQTSQLRLKDEDAQAIHNYFSHLQLIDPNFFYVVDLNEKGCLRNLFWSNTRMALNNAVYYSLRPEEFEATWEDMIHHYGLRNHVWLQMLYEDRRQWVPVYLKEIFLAGMLPTRPNEVVESFFDGYLNKHTSLKEFLDKYDQALQANHQVEVLADMESRNSGFMLQSRCYFELQLAKLYTNNILRKFEREVEGMYSCFCTRKINGEGEVITYMVREQIEVDGNRRESRDFEVLYNATEMEVLCVCGLFNFKGYLCRHALRVLHQNGIEEIPHQYVVSRWRKDIKRSYVLNHSNGGIDINNPVHRYDHLYKCIMQVVEEARKSEVRYKDTVQALDQILRKLNLVEVEAQKRFVSSENRTAEMDPSITISATVITASMTAPAGNRTRVCTVAGYYSTTRPLVLDVCIRYIYF</sequence>
<comment type="subcellular location">
    <subcellularLocation>
        <location evidence="6">Nucleus</location>
    </subcellularLocation>
</comment>
<name>A0A2P5WAU9_GOSBA</name>
<feature type="domain" description="SWIM-type" evidence="7">
    <location>
        <begin position="423"/>
        <end position="459"/>
    </location>
</feature>
<keyword evidence="2 6" id="KW-0479">Metal-binding</keyword>
<evidence type="ECO:0000256" key="4">
    <source>
        <dbReference type="ARBA" id="ARBA00022833"/>
    </source>
</evidence>
<keyword evidence="3 5" id="KW-0863">Zinc-finger</keyword>
<dbReference type="EMBL" id="KZ668350">
    <property type="protein sequence ID" value="PPR88188.1"/>
    <property type="molecule type" value="Genomic_DNA"/>
</dbReference>
<evidence type="ECO:0000259" key="7">
    <source>
        <dbReference type="PROSITE" id="PS50966"/>
    </source>
</evidence>
<dbReference type="InterPro" id="IPR004330">
    <property type="entry name" value="FAR1_DNA_bnd_dom"/>
</dbReference>
<reference evidence="8 9" key="1">
    <citation type="submission" date="2015-01" db="EMBL/GenBank/DDBJ databases">
        <title>Genome of allotetraploid Gossypium barbadense reveals genomic plasticity and fiber elongation in cotton evolution.</title>
        <authorList>
            <person name="Chen X."/>
            <person name="Liu X."/>
            <person name="Zhao B."/>
            <person name="Zheng H."/>
            <person name="Hu Y."/>
            <person name="Lu G."/>
            <person name="Yang C."/>
            <person name="Chen J."/>
            <person name="Shan C."/>
            <person name="Zhang L."/>
            <person name="Zhou Y."/>
            <person name="Wang L."/>
            <person name="Guo W."/>
            <person name="Bai Y."/>
            <person name="Ruan J."/>
            <person name="Shangguan X."/>
            <person name="Mao Y."/>
            <person name="Jiang J."/>
            <person name="Zhu Y."/>
            <person name="Lei J."/>
            <person name="Kang H."/>
            <person name="Chen S."/>
            <person name="He X."/>
            <person name="Wang R."/>
            <person name="Wang Y."/>
            <person name="Chen J."/>
            <person name="Wang L."/>
            <person name="Yu S."/>
            <person name="Wang B."/>
            <person name="Wei J."/>
            <person name="Song S."/>
            <person name="Lu X."/>
            <person name="Gao Z."/>
            <person name="Gu W."/>
            <person name="Deng X."/>
            <person name="Ma D."/>
            <person name="Wang S."/>
            <person name="Liang W."/>
            <person name="Fang L."/>
            <person name="Cai C."/>
            <person name="Zhu X."/>
            <person name="Zhou B."/>
            <person name="Zhang Y."/>
            <person name="Chen Z."/>
            <person name="Xu S."/>
            <person name="Zhu R."/>
            <person name="Wang S."/>
            <person name="Zhang T."/>
            <person name="Zhao G."/>
        </authorList>
    </citation>
    <scope>NUCLEOTIDE SEQUENCE [LARGE SCALE GENOMIC DNA]</scope>
    <source>
        <strain evidence="9">cv. Xinhai21</strain>
        <tissue evidence="8">Leaf</tissue>
    </source>
</reference>
<dbReference type="OrthoDB" id="1845384at2759"/>
<evidence type="ECO:0000256" key="2">
    <source>
        <dbReference type="ARBA" id="ARBA00022723"/>
    </source>
</evidence>
<dbReference type="GO" id="GO:0005634">
    <property type="term" value="C:nucleus"/>
    <property type="evidence" value="ECO:0007669"/>
    <property type="project" value="UniProtKB-SubCell"/>
</dbReference>
<dbReference type="InterPro" id="IPR031052">
    <property type="entry name" value="FHY3/FAR1"/>
</dbReference>
<gene>
    <name evidence="8" type="ORF">GOBAR_AA32489</name>
</gene>
<evidence type="ECO:0000256" key="6">
    <source>
        <dbReference type="RuleBase" id="RU367018"/>
    </source>
</evidence>
<dbReference type="SMART" id="SM00575">
    <property type="entry name" value="ZnF_PMZ"/>
    <property type="match status" value="1"/>
</dbReference>
<dbReference type="Proteomes" id="UP000239757">
    <property type="component" value="Unassembled WGS sequence"/>
</dbReference>
<comment type="similarity">
    <text evidence="1 6">Belongs to the FHY3/FAR1 family.</text>
</comment>
<dbReference type="InterPro" id="IPR007527">
    <property type="entry name" value="Znf_SWIM"/>
</dbReference>